<dbReference type="EMBL" id="LXQA011291653">
    <property type="protein sequence ID" value="MCI92129.1"/>
    <property type="molecule type" value="Genomic_DNA"/>
</dbReference>
<sequence>QLKAARCAAYPRAPRSCQKESRKTGKYGALRHTAGRVAPRTEPSGKCRKCKFAKNKA</sequence>
<keyword evidence="2" id="KW-1185">Reference proteome</keyword>
<accession>A0A392VXC3</accession>
<dbReference type="Proteomes" id="UP000265520">
    <property type="component" value="Unassembled WGS sequence"/>
</dbReference>
<proteinExistence type="predicted"/>
<evidence type="ECO:0000313" key="2">
    <source>
        <dbReference type="Proteomes" id="UP000265520"/>
    </source>
</evidence>
<organism evidence="1 2">
    <name type="scientific">Trifolium medium</name>
    <dbReference type="NCBI Taxonomy" id="97028"/>
    <lineage>
        <taxon>Eukaryota</taxon>
        <taxon>Viridiplantae</taxon>
        <taxon>Streptophyta</taxon>
        <taxon>Embryophyta</taxon>
        <taxon>Tracheophyta</taxon>
        <taxon>Spermatophyta</taxon>
        <taxon>Magnoliopsida</taxon>
        <taxon>eudicotyledons</taxon>
        <taxon>Gunneridae</taxon>
        <taxon>Pentapetalae</taxon>
        <taxon>rosids</taxon>
        <taxon>fabids</taxon>
        <taxon>Fabales</taxon>
        <taxon>Fabaceae</taxon>
        <taxon>Papilionoideae</taxon>
        <taxon>50 kb inversion clade</taxon>
        <taxon>NPAAA clade</taxon>
        <taxon>Hologalegina</taxon>
        <taxon>IRL clade</taxon>
        <taxon>Trifolieae</taxon>
        <taxon>Trifolium</taxon>
    </lineage>
</organism>
<reference evidence="1 2" key="1">
    <citation type="journal article" date="2018" name="Front. Plant Sci.">
        <title>Red Clover (Trifolium pratense) and Zigzag Clover (T. medium) - A Picture of Genomic Similarities and Differences.</title>
        <authorList>
            <person name="Dluhosova J."/>
            <person name="Istvanek J."/>
            <person name="Nedelnik J."/>
            <person name="Repkova J."/>
        </authorList>
    </citation>
    <scope>NUCLEOTIDE SEQUENCE [LARGE SCALE GENOMIC DNA]</scope>
    <source>
        <strain evidence="2">cv. 10/8</strain>
        <tissue evidence="1">Leaf</tissue>
    </source>
</reference>
<evidence type="ECO:0000313" key="1">
    <source>
        <dbReference type="EMBL" id="MCI92129.1"/>
    </source>
</evidence>
<feature type="non-terminal residue" evidence="1">
    <location>
        <position position="1"/>
    </location>
</feature>
<name>A0A392VXC3_9FABA</name>
<dbReference type="AlphaFoldDB" id="A0A392VXC3"/>
<protein>
    <submittedName>
        <fullName evidence="1">Uncharacterized protein</fullName>
    </submittedName>
</protein>
<comment type="caution">
    <text evidence="1">The sequence shown here is derived from an EMBL/GenBank/DDBJ whole genome shotgun (WGS) entry which is preliminary data.</text>
</comment>